<dbReference type="PROSITE" id="PS50145">
    <property type="entry name" value="ZF_TRAF"/>
    <property type="match status" value="2"/>
</dbReference>
<protein>
    <submittedName>
        <fullName evidence="15">TNF receptor-associated factor 3</fullName>
    </submittedName>
</protein>
<dbReference type="GO" id="GO:0005737">
    <property type="term" value="C:cytoplasm"/>
    <property type="evidence" value="ECO:0007669"/>
    <property type="project" value="UniProtKB-SubCell"/>
</dbReference>
<dbReference type="SMART" id="SM00061">
    <property type="entry name" value="MATH"/>
    <property type="match status" value="1"/>
</dbReference>
<dbReference type="Proteomes" id="UP001152320">
    <property type="component" value="Chromosome 3"/>
</dbReference>
<keyword evidence="10" id="KW-0175">Coiled coil</keyword>
<reference evidence="15" key="1">
    <citation type="submission" date="2021-10" db="EMBL/GenBank/DDBJ databases">
        <title>Tropical sea cucumber genome reveals ecological adaptation and Cuvierian tubules defense mechanism.</title>
        <authorList>
            <person name="Chen T."/>
        </authorList>
    </citation>
    <scope>NUCLEOTIDE SEQUENCE</scope>
    <source>
        <strain evidence="15">Nanhai2018</strain>
        <tissue evidence="15">Muscle</tissue>
    </source>
</reference>
<name>A0A9Q1CJX2_HOLLE</name>
<dbReference type="InterPro" id="IPR002083">
    <property type="entry name" value="MATH/TRAF_dom"/>
</dbReference>
<evidence type="ECO:0000256" key="9">
    <source>
        <dbReference type="ARBA" id="ARBA00022843"/>
    </source>
</evidence>
<evidence type="ECO:0000259" key="12">
    <source>
        <dbReference type="PROSITE" id="PS50089"/>
    </source>
</evidence>
<feature type="domain" description="RING-type" evidence="12">
    <location>
        <begin position="55"/>
        <end position="95"/>
    </location>
</feature>
<dbReference type="InterPro" id="IPR049342">
    <property type="entry name" value="TRAF1-6_MATH_dom"/>
</dbReference>
<feature type="zinc finger region" description="TRAF-type" evidence="11">
    <location>
        <begin position="144"/>
        <end position="196"/>
    </location>
</feature>
<feature type="domain" description="TRAF-type" evidence="14">
    <location>
        <begin position="198"/>
        <end position="254"/>
    </location>
</feature>
<dbReference type="Gene3D" id="2.60.210.10">
    <property type="entry name" value="Apoptosis, Tumor Necrosis Factor Receptor Associated Protein 2, Chain A"/>
    <property type="match status" value="1"/>
</dbReference>
<feature type="domain" description="TRAF-type" evidence="14">
    <location>
        <begin position="144"/>
        <end position="196"/>
    </location>
</feature>
<dbReference type="PIRSF" id="PIRSF015614">
    <property type="entry name" value="TRAF"/>
    <property type="match status" value="1"/>
</dbReference>
<dbReference type="Pfam" id="PF21355">
    <property type="entry name" value="TRAF-mep_MATH"/>
    <property type="match status" value="1"/>
</dbReference>
<evidence type="ECO:0000256" key="10">
    <source>
        <dbReference type="ARBA" id="ARBA00023054"/>
    </source>
</evidence>
<dbReference type="SUPFAM" id="SSF57850">
    <property type="entry name" value="RING/U-box"/>
    <property type="match status" value="1"/>
</dbReference>
<evidence type="ECO:0000256" key="1">
    <source>
        <dbReference type="ARBA" id="ARBA00004496"/>
    </source>
</evidence>
<dbReference type="InterPro" id="IPR049440">
    <property type="entry name" value="TRAF3/5_RING"/>
</dbReference>
<dbReference type="GO" id="GO:0006915">
    <property type="term" value="P:apoptotic process"/>
    <property type="evidence" value="ECO:0007669"/>
    <property type="project" value="UniProtKB-KW"/>
</dbReference>
<feature type="zinc finger region" description="TRAF-type" evidence="11">
    <location>
        <begin position="198"/>
        <end position="254"/>
    </location>
</feature>
<comment type="subcellular location">
    <subcellularLocation>
        <location evidence="1">Cytoplasm</location>
    </subcellularLocation>
</comment>
<dbReference type="PANTHER" id="PTHR10131:SF153">
    <property type="entry name" value="RING-TYPE DOMAIN-CONTAINING PROTEIN"/>
    <property type="match status" value="1"/>
</dbReference>
<dbReference type="InterPro" id="IPR008974">
    <property type="entry name" value="TRAF-like"/>
</dbReference>
<dbReference type="Pfam" id="PF21363">
    <property type="entry name" value="TRAF3_RING"/>
    <property type="match status" value="1"/>
</dbReference>
<evidence type="ECO:0000256" key="6">
    <source>
        <dbReference type="ARBA" id="ARBA00022737"/>
    </source>
</evidence>
<evidence type="ECO:0000313" key="16">
    <source>
        <dbReference type="Proteomes" id="UP001152320"/>
    </source>
</evidence>
<dbReference type="SUPFAM" id="SSF49599">
    <property type="entry name" value="TRAF domain-like"/>
    <property type="match status" value="3"/>
</dbReference>
<evidence type="ECO:0000256" key="2">
    <source>
        <dbReference type="ARBA" id="ARBA00022490"/>
    </source>
</evidence>
<gene>
    <name evidence="15" type="ORF">HOLleu_09243</name>
</gene>
<keyword evidence="5 11" id="KW-0479">Metal-binding</keyword>
<evidence type="ECO:0000256" key="8">
    <source>
        <dbReference type="ARBA" id="ARBA00022833"/>
    </source>
</evidence>
<dbReference type="AlphaFoldDB" id="A0A9Q1CJX2"/>
<dbReference type="GO" id="GO:0009898">
    <property type="term" value="C:cytoplasmic side of plasma membrane"/>
    <property type="evidence" value="ECO:0007669"/>
    <property type="project" value="TreeGrafter"/>
</dbReference>
<dbReference type="InterPro" id="IPR012227">
    <property type="entry name" value="TNF_rcpt-assoc_TRAF_met"/>
</dbReference>
<keyword evidence="8 11" id="KW-0862">Zinc</keyword>
<dbReference type="SUPFAM" id="SSF57953">
    <property type="entry name" value="Trimerization domain of TRAF"/>
    <property type="match status" value="1"/>
</dbReference>
<feature type="domain" description="MATH" evidence="13">
    <location>
        <begin position="423"/>
        <end position="568"/>
    </location>
</feature>
<keyword evidence="2" id="KW-0963">Cytoplasm</keyword>
<dbReference type="FunFam" id="2.60.210.10:FF:000001">
    <property type="entry name" value="TNF receptor-associated factor"/>
    <property type="match status" value="1"/>
</dbReference>
<keyword evidence="16" id="KW-1185">Reference proteome</keyword>
<dbReference type="OrthoDB" id="5947827at2759"/>
<sequence>MMAVQTTQGVSNASAINSLNGDILHSFPYQDDDQPSRRGWKPSMFVEEITEEYHCNLCHRVLCKPRVAECGCRFCYLCIANYLGDKDDDVGIPCPGKECEETLKRSDIQVDKFAKKHLQRQIVYCENKEHGCREELRLAKLDEHLQKCQFQAKECPNGCGQKLLPSEEDSHLGRDCPHRLVPCKYCDQRFMQKEIEDHSFGCKKLSSPCPNYCTSVRINPSRLQEHLEKECPEAEVSCVYESQGCDFKCRRKELDNHLRNNTEEHNRKFCEEFVKMRETVSDMHLRLDQLGDIASQAESASPELTGQVEKLSDMMKRLQLTMVQKFDKIGKLEKSSEHAAKKSDLQTQVSRIDTLASQATTLSNRVQKLEEKAGQGPRGRKGGASQQSLEQRVSTLENQISLHAMRLAEHDVRFQVHGTTSYNGCLVWKIKDYARRKRDADTGKTLSLYSQPFFTNRYGYKMCARVYLNGDGIGKDTHVSLFFVIMKGDYDALLSWPFRQKVTLMLLDQDSGRRHLSDSFRPDPTSSSFQRPTAEMNIASGCPLFVSQEVLSNSAYLKDDTIFLKIVVDISDLTPM</sequence>
<dbReference type="InterPro" id="IPR001841">
    <property type="entry name" value="Znf_RING"/>
</dbReference>
<accession>A0A9Q1CJX2</accession>
<dbReference type="Gene3D" id="3.30.40.10">
    <property type="entry name" value="Zinc/RING finger domain, C3HC4 (zinc finger)"/>
    <property type="match status" value="3"/>
</dbReference>
<evidence type="ECO:0000256" key="5">
    <source>
        <dbReference type="ARBA" id="ARBA00022723"/>
    </source>
</evidence>
<keyword evidence="6" id="KW-0677">Repeat</keyword>
<keyword evidence="15" id="KW-0675">Receptor</keyword>
<dbReference type="GO" id="GO:0043122">
    <property type="term" value="P:regulation of canonical NF-kappaB signal transduction"/>
    <property type="evidence" value="ECO:0007669"/>
    <property type="project" value="TreeGrafter"/>
</dbReference>
<dbReference type="PROSITE" id="PS50089">
    <property type="entry name" value="ZF_RING_2"/>
    <property type="match status" value="1"/>
</dbReference>
<keyword evidence="4" id="KW-0053">Apoptosis</keyword>
<evidence type="ECO:0000256" key="3">
    <source>
        <dbReference type="ARBA" id="ARBA00022499"/>
    </source>
</evidence>
<dbReference type="InterPro" id="IPR013083">
    <property type="entry name" value="Znf_RING/FYVE/PHD"/>
</dbReference>
<comment type="caution">
    <text evidence="15">The sequence shown here is derived from an EMBL/GenBank/DDBJ whole genome shotgun (WGS) entry which is preliminary data.</text>
</comment>
<dbReference type="GO" id="GO:0008270">
    <property type="term" value="F:zinc ion binding"/>
    <property type="evidence" value="ECO:0007669"/>
    <property type="project" value="UniProtKB-KW"/>
</dbReference>
<proteinExistence type="predicted"/>
<evidence type="ECO:0000313" key="15">
    <source>
        <dbReference type="EMBL" id="KAJ8046070.1"/>
    </source>
</evidence>
<keyword evidence="3" id="KW-1017">Isopeptide bond</keyword>
<dbReference type="EMBL" id="JAIZAY010000003">
    <property type="protein sequence ID" value="KAJ8046070.1"/>
    <property type="molecule type" value="Genomic_DNA"/>
</dbReference>
<dbReference type="GO" id="GO:0007165">
    <property type="term" value="P:signal transduction"/>
    <property type="evidence" value="ECO:0007669"/>
    <property type="project" value="InterPro"/>
</dbReference>
<dbReference type="GO" id="GO:0042981">
    <property type="term" value="P:regulation of apoptotic process"/>
    <property type="evidence" value="ECO:0007669"/>
    <property type="project" value="InterPro"/>
</dbReference>
<evidence type="ECO:0000256" key="11">
    <source>
        <dbReference type="PROSITE-ProRule" id="PRU00207"/>
    </source>
</evidence>
<keyword evidence="7 11" id="KW-0863">Zinc-finger</keyword>
<dbReference type="PROSITE" id="PS50144">
    <property type="entry name" value="MATH"/>
    <property type="match status" value="1"/>
</dbReference>
<keyword evidence="9" id="KW-0832">Ubl conjugation</keyword>
<evidence type="ECO:0000259" key="13">
    <source>
        <dbReference type="PROSITE" id="PS50144"/>
    </source>
</evidence>
<dbReference type="Pfam" id="PF02176">
    <property type="entry name" value="zf-TRAF"/>
    <property type="match status" value="1"/>
</dbReference>
<evidence type="ECO:0000256" key="7">
    <source>
        <dbReference type="ARBA" id="ARBA00022771"/>
    </source>
</evidence>
<evidence type="ECO:0000256" key="4">
    <source>
        <dbReference type="ARBA" id="ARBA00022703"/>
    </source>
</evidence>
<dbReference type="GO" id="GO:0005164">
    <property type="term" value="F:tumor necrosis factor receptor binding"/>
    <property type="evidence" value="ECO:0007669"/>
    <property type="project" value="TreeGrafter"/>
</dbReference>
<organism evidence="15 16">
    <name type="scientific">Holothuria leucospilota</name>
    <name type="common">Black long sea cucumber</name>
    <name type="synonym">Mertensiothuria leucospilota</name>
    <dbReference type="NCBI Taxonomy" id="206669"/>
    <lineage>
        <taxon>Eukaryota</taxon>
        <taxon>Metazoa</taxon>
        <taxon>Echinodermata</taxon>
        <taxon>Eleutherozoa</taxon>
        <taxon>Echinozoa</taxon>
        <taxon>Holothuroidea</taxon>
        <taxon>Aspidochirotacea</taxon>
        <taxon>Aspidochirotida</taxon>
        <taxon>Holothuriidae</taxon>
        <taxon>Holothuria</taxon>
    </lineage>
</organism>
<evidence type="ECO:0000259" key="14">
    <source>
        <dbReference type="PROSITE" id="PS50145"/>
    </source>
</evidence>
<dbReference type="InterPro" id="IPR001293">
    <property type="entry name" value="Znf_TRAF"/>
</dbReference>
<dbReference type="PANTHER" id="PTHR10131">
    <property type="entry name" value="TNF RECEPTOR ASSOCIATED FACTOR"/>
    <property type="match status" value="1"/>
</dbReference>